<name>A0A2U8W0U1_9HYPH</name>
<dbReference type="EMBL" id="CP029550">
    <property type="protein sequence ID" value="AWN42759.1"/>
    <property type="molecule type" value="Genomic_DNA"/>
</dbReference>
<dbReference type="Proteomes" id="UP000245926">
    <property type="component" value="Chromosome"/>
</dbReference>
<protein>
    <submittedName>
        <fullName evidence="2">Uncharacterized protein</fullName>
    </submittedName>
</protein>
<reference evidence="2" key="2">
    <citation type="submission" date="2018-05" db="EMBL/GenBank/DDBJ databases">
        <authorList>
            <person name="Srinivasan S."/>
        </authorList>
    </citation>
    <scope>NUCLEOTIDE SEQUENCE</scope>
    <source>
        <strain evidence="2">17SD2-17</strain>
    </source>
</reference>
<evidence type="ECO:0000313" key="2">
    <source>
        <dbReference type="EMBL" id="AWN39713.1"/>
    </source>
</evidence>
<sequence length="61" mass="6385">MEASMRKTSIFAAAFALAAAAFTMTMLTKPPVSEAQPAAHIDTYALTIKAEPLGTSAFDAH</sequence>
<keyword evidence="4" id="KW-1185">Reference proteome</keyword>
<proteinExistence type="predicted"/>
<dbReference type="KEGG" id="mets:DK389_22460"/>
<dbReference type="AlphaFoldDB" id="A0A2U8W0U1"/>
<reference evidence="2" key="3">
    <citation type="journal article" date="2020" name="Antonie Van Leeuwenhoek">
        <title>Methylobacterium durans sp. nov., a radiation-resistant bacterium isolated from gamma ray-irradiated soil.</title>
        <authorList>
            <person name="Kim J."/>
            <person name="Chhetri G."/>
            <person name="Kim I."/>
            <person name="Kim M.K."/>
            <person name="Seo T."/>
        </authorList>
    </citation>
    <scope>NUCLEOTIDE SEQUENCE</scope>
    <source>
        <strain evidence="2">17SD2-17</strain>
    </source>
</reference>
<organism evidence="2 4">
    <name type="scientific">Methylobacterium durans</name>
    <dbReference type="NCBI Taxonomy" id="2202825"/>
    <lineage>
        <taxon>Bacteria</taxon>
        <taxon>Pseudomonadati</taxon>
        <taxon>Pseudomonadota</taxon>
        <taxon>Alphaproteobacteria</taxon>
        <taxon>Hyphomicrobiales</taxon>
        <taxon>Methylobacteriaceae</taxon>
        <taxon>Methylobacterium</taxon>
    </lineage>
</organism>
<accession>A0A2U8W0U1</accession>
<gene>
    <name evidence="2" type="ORF">DK389_03125</name>
    <name evidence="3" type="ORF">DK389_22460</name>
</gene>
<feature type="signal peptide" evidence="1">
    <location>
        <begin position="1"/>
        <end position="18"/>
    </location>
</feature>
<dbReference type="EMBL" id="CP029550">
    <property type="protein sequence ID" value="AWN39713.1"/>
    <property type="molecule type" value="Genomic_DNA"/>
</dbReference>
<feature type="chain" id="PRO_5038300208" evidence="1">
    <location>
        <begin position="19"/>
        <end position="61"/>
    </location>
</feature>
<evidence type="ECO:0000313" key="4">
    <source>
        <dbReference type="Proteomes" id="UP000245926"/>
    </source>
</evidence>
<evidence type="ECO:0000313" key="3">
    <source>
        <dbReference type="EMBL" id="AWN42759.1"/>
    </source>
</evidence>
<keyword evidence="1" id="KW-0732">Signal</keyword>
<dbReference type="KEGG" id="mets:DK389_03125"/>
<evidence type="ECO:0000256" key="1">
    <source>
        <dbReference type="SAM" id="SignalP"/>
    </source>
</evidence>
<reference evidence="4" key="1">
    <citation type="submission" date="2018-05" db="EMBL/GenBank/DDBJ databases">
        <title>Complete Genome Sequence of Methylobacterium sp. 17SD2-17.</title>
        <authorList>
            <person name="Srinivasan S."/>
        </authorList>
    </citation>
    <scope>NUCLEOTIDE SEQUENCE [LARGE SCALE GENOMIC DNA]</scope>
    <source>
        <strain evidence="4">17SD2-17</strain>
    </source>
</reference>